<feature type="transmembrane region" description="Helical" evidence="1">
    <location>
        <begin position="48"/>
        <end position="73"/>
    </location>
</feature>
<comment type="caution">
    <text evidence="2">The sequence shown here is derived from an EMBL/GenBank/DDBJ whole genome shotgun (WGS) entry which is preliminary data.</text>
</comment>
<dbReference type="EMBL" id="JBHSDS010000008">
    <property type="protein sequence ID" value="MFC4359403.1"/>
    <property type="molecule type" value="Genomic_DNA"/>
</dbReference>
<evidence type="ECO:0000313" key="3">
    <source>
        <dbReference type="Proteomes" id="UP001595921"/>
    </source>
</evidence>
<dbReference type="AlphaFoldDB" id="A0ABD5PFA1"/>
<proteinExistence type="predicted"/>
<gene>
    <name evidence="2" type="ORF">ACFO0N_15785</name>
</gene>
<reference evidence="2 3" key="1">
    <citation type="journal article" date="2019" name="Int. J. Syst. Evol. Microbiol.">
        <title>The Global Catalogue of Microorganisms (GCM) 10K type strain sequencing project: providing services to taxonomists for standard genome sequencing and annotation.</title>
        <authorList>
            <consortium name="The Broad Institute Genomics Platform"/>
            <consortium name="The Broad Institute Genome Sequencing Center for Infectious Disease"/>
            <person name="Wu L."/>
            <person name="Ma J."/>
        </authorList>
    </citation>
    <scope>NUCLEOTIDE SEQUENCE [LARGE SCALE GENOMIC DNA]</scope>
    <source>
        <strain evidence="2 3">CGMCC 1.12553</strain>
    </source>
</reference>
<keyword evidence="1" id="KW-1133">Transmembrane helix</keyword>
<keyword evidence="3" id="KW-1185">Reference proteome</keyword>
<name>A0ABD5PFA1_9EURY</name>
<protein>
    <recommendedName>
        <fullName evidence="4">Phospholipase_D-nuclease N-terminal</fullName>
    </recommendedName>
</protein>
<evidence type="ECO:0000256" key="1">
    <source>
        <dbReference type="SAM" id="Phobius"/>
    </source>
</evidence>
<organism evidence="2 3">
    <name type="scientific">Halobium salinum</name>
    <dbReference type="NCBI Taxonomy" id="1364940"/>
    <lineage>
        <taxon>Archaea</taxon>
        <taxon>Methanobacteriati</taxon>
        <taxon>Methanobacteriota</taxon>
        <taxon>Stenosarchaea group</taxon>
        <taxon>Halobacteria</taxon>
        <taxon>Halobacteriales</taxon>
        <taxon>Haloferacaceae</taxon>
        <taxon>Halobium</taxon>
    </lineage>
</organism>
<keyword evidence="1" id="KW-0812">Transmembrane</keyword>
<feature type="transmembrane region" description="Helical" evidence="1">
    <location>
        <begin position="17"/>
        <end position="36"/>
    </location>
</feature>
<dbReference type="Proteomes" id="UP001595921">
    <property type="component" value="Unassembled WGS sequence"/>
</dbReference>
<sequence length="86" mass="9431">MVPLRPLFGAIPGGPEFLILGLVFLLPLGVGIWVYNDAKAHGMDHAPIWGLAVTGGFLMWFVPGIILYLFYIYVREKETEAPTATA</sequence>
<keyword evidence="1" id="KW-0472">Membrane</keyword>
<dbReference type="RefSeq" id="WP_267622683.1">
    <property type="nucleotide sequence ID" value="NZ_JAODIW010000006.1"/>
</dbReference>
<evidence type="ECO:0000313" key="2">
    <source>
        <dbReference type="EMBL" id="MFC4359403.1"/>
    </source>
</evidence>
<evidence type="ECO:0008006" key="4">
    <source>
        <dbReference type="Google" id="ProtNLM"/>
    </source>
</evidence>
<accession>A0ABD5PFA1</accession>